<dbReference type="Proteomes" id="UP000766570">
    <property type="component" value="Unassembled WGS sequence"/>
</dbReference>
<dbReference type="EMBL" id="JAGIOE010000001">
    <property type="protein sequence ID" value="MBP2373702.1"/>
    <property type="molecule type" value="Genomic_DNA"/>
</dbReference>
<keyword evidence="2" id="KW-1185">Reference proteome</keyword>
<evidence type="ECO:0000313" key="1">
    <source>
        <dbReference type="EMBL" id="MBP2373702.1"/>
    </source>
</evidence>
<name>A0ABS4WBX9_9MICC</name>
<organism evidence="1 2">
    <name type="scientific">Paeniglutamicibacter psychrophenolicus</name>
    <dbReference type="NCBI Taxonomy" id="257454"/>
    <lineage>
        <taxon>Bacteria</taxon>
        <taxon>Bacillati</taxon>
        <taxon>Actinomycetota</taxon>
        <taxon>Actinomycetes</taxon>
        <taxon>Micrococcales</taxon>
        <taxon>Micrococcaceae</taxon>
        <taxon>Paeniglutamicibacter</taxon>
    </lineage>
</organism>
<proteinExistence type="predicted"/>
<reference evidence="1 2" key="1">
    <citation type="submission" date="2021-03" db="EMBL/GenBank/DDBJ databases">
        <title>Sequencing the genomes of 1000 actinobacteria strains.</title>
        <authorList>
            <person name="Klenk H.-P."/>
        </authorList>
    </citation>
    <scope>NUCLEOTIDE SEQUENCE [LARGE SCALE GENOMIC DNA]</scope>
    <source>
        <strain evidence="1 2">DSM 15454</strain>
    </source>
</reference>
<sequence length="61" mass="6666">MTKKPTSGATKVERSSNALKQWRGMATRCALRALAYRPASVLHAVPIRSADIEKSPWGDTP</sequence>
<gene>
    <name evidence="1" type="ORF">JOF46_001614</name>
</gene>
<protein>
    <submittedName>
        <fullName evidence="1">Uncharacterized protein</fullName>
    </submittedName>
</protein>
<evidence type="ECO:0000313" key="2">
    <source>
        <dbReference type="Proteomes" id="UP000766570"/>
    </source>
</evidence>
<comment type="caution">
    <text evidence="1">The sequence shown here is derived from an EMBL/GenBank/DDBJ whole genome shotgun (WGS) entry which is preliminary data.</text>
</comment>
<accession>A0ABS4WBX9</accession>